<keyword evidence="10" id="KW-0548">Nucleotidyltransferase</keyword>
<feature type="transmembrane region" description="Helical" evidence="20">
    <location>
        <begin position="248"/>
        <end position="269"/>
    </location>
</feature>
<evidence type="ECO:0000313" key="23">
    <source>
        <dbReference type="Proteomes" id="UP001165060"/>
    </source>
</evidence>
<evidence type="ECO:0000256" key="4">
    <source>
        <dbReference type="ARBA" id="ARBA00005189"/>
    </source>
</evidence>
<evidence type="ECO:0000256" key="14">
    <source>
        <dbReference type="ARBA" id="ARBA00023209"/>
    </source>
</evidence>
<keyword evidence="15" id="KW-1208">Phospholipid metabolism</keyword>
<evidence type="ECO:0000256" key="9">
    <source>
        <dbReference type="ARBA" id="ARBA00022692"/>
    </source>
</evidence>
<sequence length="975" mass="108572">MPATRGRSKTPARSPSPAKARSKTPSRSASKPKKATPAKKATPKKATPKKATPAKKAVKADDAEPTKMVGGTRAAMTGAAVAKDESKASKIFTRVFWGVIMVLGFLGVMFSGHVWICGLVFMLEVRLFQELVKVRYNTHIDTIEKKVPLFRTLQWLWFSAAMFYCYSDFVLEVLKDRKENHDAILDTYTNSILGLGQFGLYASVFVLTVVTLQKEEIKFQLNQLTWTICVICLTVGQLKYIMHNLFNGMIWFTFPVLLVVVNDIMAYVFGMSCGKKFIKSTFLKISPNKTWEGFIGGGISTIFIGWFLAGFLTKFSWMTCPGTLELWSAPLECETDMLYVESTFTIPSSFTFSSEDVQITVLPFQLHSIPLSLFASVMAPFGGFLASGIKRAYKIKDFDSFIPGHGGIMDRMDCQFLMALCTWVHYNAFVKMATVSVAKMLFFYKMLPAGDQAKFVEELAALTSNDESRSERGSSERGASERTPPAASITFRDHSRESGELSPLTRQPSDPPPPPSMVPASRFADNPRSRFADAAPSPPASLKRAASDEVAKDSKRSRDSDSEVARVVAEKDAERAEARIKKLTAENNALRERAFQAERDAVAARQEQLQAEQASASLTTDLFDVTRQLKEANQQVKPALRASRAVHISTYLVTNGQHPDAIDTLIPVTQLYVSVDAPTPQSLEAIDRPLFKDAWDRLKRSLTLVRKKRQRTVARLTVVKGWNSDEIDGYADLIALGQVSFVEVKGVTFCGTSDASNLNMSNSPWHHEVVEFTEKLRKRLQNLTERGGPDPPPLYGLACEHKHSCSVLLARIDQFAYTKENGERGWNTWIDYEKFDQLAKAYKANGTMFEIKDYVLPCPHWAEAGAVEEGFDPTDLRHRRKGKSPLYTKFDLQGIPTHGWDGIVLAPEKRKELEEEMAAAMAKFDVEKAVAENEKAFDQDAVDTLGGVVGKGEGARKGERVVKDPRLMYRGLVKG</sequence>
<comment type="pathway">
    <text evidence="3">Phospholipid metabolism; CDP-diacylglycerol biosynthesis; CDP-diacylglycerol from sn-glycerol 3-phosphate: step 3/3.</text>
</comment>
<dbReference type="InterPro" id="IPR013785">
    <property type="entry name" value="Aldolase_TIM"/>
</dbReference>
<evidence type="ECO:0000256" key="15">
    <source>
        <dbReference type="ARBA" id="ARBA00023264"/>
    </source>
</evidence>
<evidence type="ECO:0000256" key="7">
    <source>
        <dbReference type="ARBA" id="ARBA00022516"/>
    </source>
</evidence>
<evidence type="ECO:0000256" key="2">
    <source>
        <dbReference type="ARBA" id="ARBA00004141"/>
    </source>
</evidence>
<gene>
    <name evidence="22" type="ORF">TeGR_g6525</name>
</gene>
<keyword evidence="23" id="KW-1185">Reference proteome</keyword>
<name>A0ABQ6MDB9_9STRA</name>
<evidence type="ECO:0000256" key="18">
    <source>
        <dbReference type="ARBA" id="ARBA00033406"/>
    </source>
</evidence>
<feature type="compositionally biased region" description="Basic residues" evidence="19">
    <location>
        <begin position="20"/>
        <end position="57"/>
    </location>
</feature>
<dbReference type="InterPro" id="IPR058240">
    <property type="entry name" value="rSAM_sf"/>
</dbReference>
<comment type="pathway">
    <text evidence="4">Lipid metabolism.</text>
</comment>
<feature type="transmembrane region" description="Helical" evidence="20">
    <location>
        <begin position="290"/>
        <end position="309"/>
    </location>
</feature>
<feature type="compositionally biased region" description="Basic and acidic residues" evidence="19">
    <location>
        <begin position="466"/>
        <end position="480"/>
    </location>
</feature>
<keyword evidence="14" id="KW-0594">Phospholipid biosynthesis</keyword>
<dbReference type="Proteomes" id="UP001165060">
    <property type="component" value="Unassembled WGS sequence"/>
</dbReference>
<feature type="region of interest" description="Disordered" evidence="19">
    <location>
        <begin position="464"/>
        <end position="575"/>
    </location>
</feature>
<dbReference type="InterPro" id="IPR016720">
    <property type="entry name" value="PC_Trfase_euk"/>
</dbReference>
<dbReference type="SUPFAM" id="SSF102114">
    <property type="entry name" value="Radical SAM enzymes"/>
    <property type="match status" value="1"/>
</dbReference>
<evidence type="ECO:0000256" key="6">
    <source>
        <dbReference type="ARBA" id="ARBA00012487"/>
    </source>
</evidence>
<keyword evidence="7" id="KW-0444">Lipid biosynthesis</keyword>
<comment type="similarity">
    <text evidence="5">Belongs to the CDS family.</text>
</comment>
<proteinExistence type="inferred from homology"/>
<evidence type="ECO:0000256" key="16">
    <source>
        <dbReference type="ARBA" id="ARBA00029893"/>
    </source>
</evidence>
<evidence type="ECO:0000256" key="17">
    <source>
        <dbReference type="ARBA" id="ARBA00032396"/>
    </source>
</evidence>
<evidence type="ECO:0000256" key="1">
    <source>
        <dbReference type="ARBA" id="ARBA00001698"/>
    </source>
</evidence>
<reference evidence="22 23" key="1">
    <citation type="journal article" date="2023" name="Commun. Biol.">
        <title>Genome analysis of Parmales, the sister group of diatoms, reveals the evolutionary specialization of diatoms from phago-mixotrophs to photoautotrophs.</title>
        <authorList>
            <person name="Ban H."/>
            <person name="Sato S."/>
            <person name="Yoshikawa S."/>
            <person name="Yamada K."/>
            <person name="Nakamura Y."/>
            <person name="Ichinomiya M."/>
            <person name="Sato N."/>
            <person name="Blanc-Mathieu R."/>
            <person name="Endo H."/>
            <person name="Kuwata A."/>
            <person name="Ogata H."/>
        </authorList>
    </citation>
    <scope>NUCLEOTIDE SEQUENCE [LARGE SCALE GENOMIC DNA]</scope>
</reference>
<feature type="compositionally biased region" description="Basic and acidic residues" evidence="19">
    <location>
        <begin position="545"/>
        <end position="575"/>
    </location>
</feature>
<evidence type="ECO:0000256" key="11">
    <source>
        <dbReference type="ARBA" id="ARBA00022989"/>
    </source>
</evidence>
<dbReference type="Gene3D" id="3.20.20.70">
    <property type="entry name" value="Aldolase class I"/>
    <property type="match status" value="1"/>
</dbReference>
<evidence type="ECO:0000313" key="22">
    <source>
        <dbReference type="EMBL" id="GMI24204.1"/>
    </source>
</evidence>
<keyword evidence="8" id="KW-0808">Transferase</keyword>
<evidence type="ECO:0000256" key="10">
    <source>
        <dbReference type="ARBA" id="ARBA00022695"/>
    </source>
</evidence>
<accession>A0ABQ6MDB9</accession>
<keyword evidence="13 20" id="KW-0472">Membrane</keyword>
<dbReference type="InterPro" id="IPR013917">
    <property type="entry name" value="tRNA_wybutosine-synth"/>
</dbReference>
<evidence type="ECO:0000256" key="3">
    <source>
        <dbReference type="ARBA" id="ARBA00005119"/>
    </source>
</evidence>
<organism evidence="22 23">
    <name type="scientific">Tetraparma gracilis</name>
    <dbReference type="NCBI Taxonomy" id="2962635"/>
    <lineage>
        <taxon>Eukaryota</taxon>
        <taxon>Sar</taxon>
        <taxon>Stramenopiles</taxon>
        <taxon>Ochrophyta</taxon>
        <taxon>Bolidophyceae</taxon>
        <taxon>Parmales</taxon>
        <taxon>Triparmaceae</taxon>
        <taxon>Tetraparma</taxon>
    </lineage>
</organism>
<evidence type="ECO:0000259" key="21">
    <source>
        <dbReference type="Pfam" id="PF08608"/>
    </source>
</evidence>
<protein>
    <recommendedName>
        <fullName evidence="6">phosphatidate cytidylyltransferase</fullName>
        <ecNumber evidence="6">2.7.7.41</ecNumber>
    </recommendedName>
    <alternativeName>
        <fullName evidence="16">CDP-diacylglycerol synthase</fullName>
    </alternativeName>
    <alternativeName>
        <fullName evidence="17">CDP-diglyceride pyrophosphorylase</fullName>
    </alternativeName>
    <alternativeName>
        <fullName evidence="18">CDP-diglyceride synthase</fullName>
    </alternativeName>
</protein>
<evidence type="ECO:0000256" key="5">
    <source>
        <dbReference type="ARBA" id="ARBA00010185"/>
    </source>
</evidence>
<dbReference type="PANTHER" id="PTHR13773">
    <property type="entry name" value="PHOSPHATIDATE CYTIDYLYLTRANSFERASE"/>
    <property type="match status" value="1"/>
</dbReference>
<feature type="domain" description="tRNA wybutosine-synthesis" evidence="21">
    <location>
        <begin position="737"/>
        <end position="811"/>
    </location>
</feature>
<dbReference type="EC" id="2.7.7.41" evidence="6"/>
<dbReference type="Pfam" id="PF08608">
    <property type="entry name" value="Wyosine_form"/>
    <property type="match status" value="1"/>
</dbReference>
<feature type="transmembrane region" description="Helical" evidence="20">
    <location>
        <begin position="95"/>
        <end position="123"/>
    </location>
</feature>
<evidence type="ECO:0000256" key="20">
    <source>
        <dbReference type="SAM" id="Phobius"/>
    </source>
</evidence>
<evidence type="ECO:0000256" key="19">
    <source>
        <dbReference type="SAM" id="MobiDB-lite"/>
    </source>
</evidence>
<comment type="caution">
    <text evidence="22">The sequence shown here is derived from an EMBL/GenBank/DDBJ whole genome shotgun (WGS) entry which is preliminary data.</text>
</comment>
<feature type="transmembrane region" description="Helical" evidence="20">
    <location>
        <begin position="155"/>
        <end position="171"/>
    </location>
</feature>
<feature type="region of interest" description="Disordered" evidence="19">
    <location>
        <begin position="1"/>
        <end position="65"/>
    </location>
</feature>
<comment type="catalytic activity">
    <reaction evidence="1">
        <text>a 1,2-diacyl-sn-glycero-3-phosphate + CTP + H(+) = a CDP-1,2-diacyl-sn-glycerol + diphosphate</text>
        <dbReference type="Rhea" id="RHEA:16229"/>
        <dbReference type="ChEBI" id="CHEBI:15378"/>
        <dbReference type="ChEBI" id="CHEBI:33019"/>
        <dbReference type="ChEBI" id="CHEBI:37563"/>
        <dbReference type="ChEBI" id="CHEBI:58332"/>
        <dbReference type="ChEBI" id="CHEBI:58608"/>
        <dbReference type="EC" id="2.7.7.41"/>
    </reaction>
</comment>
<comment type="subcellular location">
    <subcellularLocation>
        <location evidence="2">Membrane</location>
        <topology evidence="2">Multi-pass membrane protein</topology>
    </subcellularLocation>
</comment>
<evidence type="ECO:0000256" key="8">
    <source>
        <dbReference type="ARBA" id="ARBA00022679"/>
    </source>
</evidence>
<keyword evidence="11 20" id="KW-1133">Transmembrane helix</keyword>
<dbReference type="Pfam" id="PF01148">
    <property type="entry name" value="CTP_transf_1"/>
    <property type="match status" value="1"/>
</dbReference>
<feature type="compositionally biased region" description="Basic residues" evidence="19">
    <location>
        <begin position="1"/>
        <end position="10"/>
    </location>
</feature>
<feature type="transmembrane region" description="Helical" evidence="20">
    <location>
        <begin position="191"/>
        <end position="212"/>
    </location>
</feature>
<feature type="transmembrane region" description="Helical" evidence="20">
    <location>
        <begin position="369"/>
        <end position="389"/>
    </location>
</feature>
<dbReference type="PANTHER" id="PTHR13773:SF8">
    <property type="entry name" value="PHOSPHATIDATE CYTIDYLYLTRANSFERASE, PHOTORECEPTOR-SPECIFIC"/>
    <property type="match status" value="1"/>
</dbReference>
<evidence type="ECO:0000256" key="13">
    <source>
        <dbReference type="ARBA" id="ARBA00023136"/>
    </source>
</evidence>
<keyword evidence="9 20" id="KW-0812">Transmembrane</keyword>
<dbReference type="EMBL" id="BRYB01002699">
    <property type="protein sequence ID" value="GMI24204.1"/>
    <property type="molecule type" value="Genomic_DNA"/>
</dbReference>
<evidence type="ECO:0000256" key="12">
    <source>
        <dbReference type="ARBA" id="ARBA00023098"/>
    </source>
</evidence>
<keyword evidence="12" id="KW-0443">Lipid metabolism</keyword>